<evidence type="ECO:0000259" key="3">
    <source>
        <dbReference type="Pfam" id="PF16861"/>
    </source>
</evidence>
<evidence type="ECO:0008006" key="5">
    <source>
        <dbReference type="Google" id="ProtNLM"/>
    </source>
</evidence>
<dbReference type="AlphaFoldDB" id="A0A0F9MNF5"/>
<dbReference type="Pfam" id="PF02543">
    <property type="entry name" value="Carbam_trans_N"/>
    <property type="match status" value="1"/>
</dbReference>
<name>A0A0F9MNF5_9ZZZZ</name>
<dbReference type="InterPro" id="IPR038152">
    <property type="entry name" value="Carbam_trans_C_sf"/>
</dbReference>
<feature type="domain" description="Carbamoyltransferase C-terminal" evidence="3">
    <location>
        <begin position="433"/>
        <end position="605"/>
    </location>
</feature>
<dbReference type="InterPro" id="IPR003696">
    <property type="entry name" value="Carbtransf_dom"/>
</dbReference>
<dbReference type="Pfam" id="PF16861">
    <property type="entry name" value="Carbam_trans_C"/>
    <property type="match status" value="1"/>
</dbReference>
<feature type="domain" description="Carbamoyltransferase" evidence="2">
    <location>
        <begin position="2"/>
        <end position="379"/>
    </location>
</feature>
<proteinExistence type="inferred from homology"/>
<evidence type="ECO:0000256" key="1">
    <source>
        <dbReference type="ARBA" id="ARBA00006129"/>
    </source>
</evidence>
<dbReference type="GO" id="GO:0003824">
    <property type="term" value="F:catalytic activity"/>
    <property type="evidence" value="ECO:0007669"/>
    <property type="project" value="InterPro"/>
</dbReference>
<dbReference type="EMBL" id="LAZR01004409">
    <property type="protein sequence ID" value="KKN08870.1"/>
    <property type="molecule type" value="Genomic_DNA"/>
</dbReference>
<dbReference type="CDD" id="cd24100">
    <property type="entry name" value="ASKHA_NBD_MJ1051-like_N"/>
    <property type="match status" value="1"/>
</dbReference>
<protein>
    <recommendedName>
        <fullName evidence="5">Carbamoyltransferase</fullName>
    </recommendedName>
</protein>
<accession>A0A0F9MNF5</accession>
<evidence type="ECO:0000313" key="4">
    <source>
        <dbReference type="EMBL" id="KKN08870.1"/>
    </source>
</evidence>
<comment type="caution">
    <text evidence="4">The sequence shown here is derived from an EMBL/GenBank/DDBJ whole genome shotgun (WGS) entry which is preliminary data.</text>
</comment>
<dbReference type="PANTHER" id="PTHR34847">
    <property type="entry name" value="NODULATION PROTEIN U"/>
    <property type="match status" value="1"/>
</dbReference>
<evidence type="ECO:0000259" key="2">
    <source>
        <dbReference type="Pfam" id="PF02543"/>
    </source>
</evidence>
<dbReference type="SUPFAM" id="SSF53067">
    <property type="entry name" value="Actin-like ATPase domain"/>
    <property type="match status" value="1"/>
</dbReference>
<dbReference type="PANTHER" id="PTHR34847:SF1">
    <property type="entry name" value="NODULATION PROTEIN U"/>
    <property type="match status" value="1"/>
</dbReference>
<organism evidence="4">
    <name type="scientific">marine sediment metagenome</name>
    <dbReference type="NCBI Taxonomy" id="412755"/>
    <lineage>
        <taxon>unclassified sequences</taxon>
        <taxon>metagenomes</taxon>
        <taxon>ecological metagenomes</taxon>
    </lineage>
</organism>
<dbReference type="InterPro" id="IPR043129">
    <property type="entry name" value="ATPase_NBD"/>
</dbReference>
<gene>
    <name evidence="4" type="ORF">LCGC14_1052390</name>
</gene>
<dbReference type="Gene3D" id="3.90.870.20">
    <property type="entry name" value="Carbamoyltransferase, C-terminal domain"/>
    <property type="match status" value="1"/>
</dbReference>
<dbReference type="Gene3D" id="3.30.420.40">
    <property type="match status" value="1"/>
</dbReference>
<sequence>MKILGIGDAHDASVALMVDGEIIAAVQEERFSLLKGDYGYPKHSIDYCLEFANLKPEDIDIVTVPSHGWNPVLIKLKRNANFSVEDWKDEQFDFWKWELGLAEFEVDGCRRYENYYDIYKERAKDWQLDKYYPFDHLIDQYQNKFGKQDIIKEAQKIRLKYIQEQFPKSKIKVTTHEDAHTYYSYYGSHLVGQEVLALTAEGVGDYSNSTVSIMGDFNKPRKELSFSRTCEIGHIFQYVTLLLGMKPAQHEYKVMGLAPYSNKYEEEKSYQVFKNILKVDEDLRIVYDKKPRDLYFHFREALEGHRFDGTAAGLQRWTEEILCKWVTKCVEKTGIRKLVVSGGVFQNIKACKAISELDCVDDISVLPATGDTSTSIGACYYQNGGGKPLEHMYLGPDIESMTYGKYKKLKEKYDIRSHASVNGFGYGGTQKVAKLLSEGKIIARCSGRMEFGQRALGNRTIMADPRNPKIVKRLNEAIKNRDFWMPFTPSILKSHFHEYVVNTDKLDARFMCMAFESTCYAEQDLPAAIHPADTTIRPQEVSVTDNKEYFDIINEFGKLTGVPAILNTSFNLHGEPIVLGAKEALRVFENSDIDGLILNDYLILKK</sequence>
<dbReference type="InterPro" id="IPR031730">
    <property type="entry name" value="Carbam_trans_C"/>
</dbReference>
<comment type="similarity">
    <text evidence="1">Belongs to the NodU/CmcH family.</text>
</comment>
<reference evidence="4" key="1">
    <citation type="journal article" date="2015" name="Nature">
        <title>Complex archaea that bridge the gap between prokaryotes and eukaryotes.</title>
        <authorList>
            <person name="Spang A."/>
            <person name="Saw J.H."/>
            <person name="Jorgensen S.L."/>
            <person name="Zaremba-Niedzwiedzka K."/>
            <person name="Martijn J."/>
            <person name="Lind A.E."/>
            <person name="van Eijk R."/>
            <person name="Schleper C."/>
            <person name="Guy L."/>
            <person name="Ettema T.J."/>
        </authorList>
    </citation>
    <scope>NUCLEOTIDE SEQUENCE</scope>
</reference>
<dbReference type="InterPro" id="IPR051338">
    <property type="entry name" value="NodU/CmcH_Carbamoyltrnsfr"/>
</dbReference>